<dbReference type="InterPro" id="IPR036047">
    <property type="entry name" value="F-box-like_dom_sf"/>
</dbReference>
<sequence>MYMTYIRSKISSLRKRTTRVPVAASTHEETAPSFEPASQTHINLLPFELFSKILLICLDADSRTYIQDAYTVSHVCSHWRNVAINTPQMWTGPITVSVHRYFLREGGKERPVHAEGLRAWLARSEPLSISMTIDGFRIGMWAPQTSSRITQELVQTTSRWRSLRTRQGVLPSLMKTLAEGGPFASLEELELEDSTGEIGDNADVATIVSFLNAPRLHKLTMKMDCRIPMPWTQLTHLNLHALGHSYSSILDMLDRCSGLAYISIVLSALHFPPVVRATPGPPLNRLKSLSLTVAGRIGIWVMPFLDLVHATHLESLTFIYRRQPAVWGVLYLTDFQLRSPNITNLEIGWNGSPLPCADLISVLTHSQRLTNLTLDDCLFDDEFLQALTVKDDVSSTLAPRLSSLTLTGLPEAGLSEVAMKEMLELRWVSGDSDVDMGSSRRLQTVVLGGEFVFSTAFRDAMKELQASTGFPSCIKILEQYTS</sequence>
<accession>A0AAW0A1R8</accession>
<organism evidence="1 2">
    <name type="scientific">Favolaschia claudopus</name>
    <dbReference type="NCBI Taxonomy" id="2862362"/>
    <lineage>
        <taxon>Eukaryota</taxon>
        <taxon>Fungi</taxon>
        <taxon>Dikarya</taxon>
        <taxon>Basidiomycota</taxon>
        <taxon>Agaricomycotina</taxon>
        <taxon>Agaricomycetes</taxon>
        <taxon>Agaricomycetidae</taxon>
        <taxon>Agaricales</taxon>
        <taxon>Marasmiineae</taxon>
        <taxon>Mycenaceae</taxon>
        <taxon>Favolaschia</taxon>
    </lineage>
</organism>
<evidence type="ECO:0008006" key="3">
    <source>
        <dbReference type="Google" id="ProtNLM"/>
    </source>
</evidence>
<comment type="caution">
    <text evidence="1">The sequence shown here is derived from an EMBL/GenBank/DDBJ whole genome shotgun (WGS) entry which is preliminary data.</text>
</comment>
<proteinExistence type="predicted"/>
<dbReference type="SUPFAM" id="SSF81383">
    <property type="entry name" value="F-box domain"/>
    <property type="match status" value="1"/>
</dbReference>
<dbReference type="Gene3D" id="3.80.10.10">
    <property type="entry name" value="Ribonuclease Inhibitor"/>
    <property type="match status" value="1"/>
</dbReference>
<protein>
    <recommendedName>
        <fullName evidence="3">F-box domain-containing protein</fullName>
    </recommendedName>
</protein>
<name>A0AAW0A1R8_9AGAR</name>
<dbReference type="Gene3D" id="1.20.1280.50">
    <property type="match status" value="1"/>
</dbReference>
<dbReference type="AlphaFoldDB" id="A0AAW0A1R8"/>
<evidence type="ECO:0000313" key="1">
    <source>
        <dbReference type="EMBL" id="KAK6997453.1"/>
    </source>
</evidence>
<dbReference type="SUPFAM" id="SSF52047">
    <property type="entry name" value="RNI-like"/>
    <property type="match status" value="1"/>
</dbReference>
<dbReference type="EMBL" id="JAWWNJ010000090">
    <property type="protein sequence ID" value="KAK6997453.1"/>
    <property type="molecule type" value="Genomic_DNA"/>
</dbReference>
<dbReference type="Proteomes" id="UP001362999">
    <property type="component" value="Unassembled WGS sequence"/>
</dbReference>
<dbReference type="InterPro" id="IPR032675">
    <property type="entry name" value="LRR_dom_sf"/>
</dbReference>
<gene>
    <name evidence="1" type="ORF">R3P38DRAFT_3058971</name>
</gene>
<keyword evidence="2" id="KW-1185">Reference proteome</keyword>
<evidence type="ECO:0000313" key="2">
    <source>
        <dbReference type="Proteomes" id="UP001362999"/>
    </source>
</evidence>
<reference evidence="1 2" key="1">
    <citation type="journal article" date="2024" name="J Genomics">
        <title>Draft genome sequencing and assembly of Favolaschia claudopus CIRM-BRFM 2984 isolated from oak limbs.</title>
        <authorList>
            <person name="Navarro D."/>
            <person name="Drula E."/>
            <person name="Chaduli D."/>
            <person name="Cazenave R."/>
            <person name="Ahrendt S."/>
            <person name="Wang J."/>
            <person name="Lipzen A."/>
            <person name="Daum C."/>
            <person name="Barry K."/>
            <person name="Grigoriev I.V."/>
            <person name="Favel A."/>
            <person name="Rosso M.N."/>
            <person name="Martin F."/>
        </authorList>
    </citation>
    <scope>NUCLEOTIDE SEQUENCE [LARGE SCALE GENOMIC DNA]</scope>
    <source>
        <strain evidence="1 2">CIRM-BRFM 2984</strain>
    </source>
</reference>